<feature type="region of interest" description="Disordered" evidence="1">
    <location>
        <begin position="100"/>
        <end position="148"/>
    </location>
</feature>
<gene>
    <name evidence="2" type="ORF">GCM10009864_81210</name>
</gene>
<sequence>MTTSDPPADLRVAPGDAWLLSHSPAPAEARRLWSHDRFAPLPATAWCVAEGRCLRSLEAIRPLQCAGLLGPVLVDPAADAAWWLLAAGAEEHLADIPILTPLSRPATENHDEADTTGHRHQRRAPGGTPSARSPPVPAIRGRTTGPEP</sequence>
<accession>A0ABN3T8J0</accession>
<dbReference type="EMBL" id="BAAARK010000071">
    <property type="protein sequence ID" value="GAA2694163.1"/>
    <property type="molecule type" value="Genomic_DNA"/>
</dbReference>
<evidence type="ECO:0000313" key="2">
    <source>
        <dbReference type="EMBL" id="GAA2694163.1"/>
    </source>
</evidence>
<feature type="compositionally biased region" description="Basic and acidic residues" evidence="1">
    <location>
        <begin position="107"/>
        <end position="117"/>
    </location>
</feature>
<reference evidence="2 3" key="1">
    <citation type="journal article" date="2019" name="Int. J. Syst. Evol. Microbiol.">
        <title>The Global Catalogue of Microorganisms (GCM) 10K type strain sequencing project: providing services to taxonomists for standard genome sequencing and annotation.</title>
        <authorList>
            <consortium name="The Broad Institute Genomics Platform"/>
            <consortium name="The Broad Institute Genome Sequencing Center for Infectious Disease"/>
            <person name="Wu L."/>
            <person name="Ma J."/>
        </authorList>
    </citation>
    <scope>NUCLEOTIDE SEQUENCE [LARGE SCALE GENOMIC DNA]</scope>
    <source>
        <strain evidence="2 3">JCM 16374</strain>
    </source>
</reference>
<protein>
    <submittedName>
        <fullName evidence="2">Uncharacterized protein</fullName>
    </submittedName>
</protein>
<organism evidence="2 3">
    <name type="scientific">Streptomyces lunalinharesii</name>
    <dbReference type="NCBI Taxonomy" id="333384"/>
    <lineage>
        <taxon>Bacteria</taxon>
        <taxon>Bacillati</taxon>
        <taxon>Actinomycetota</taxon>
        <taxon>Actinomycetes</taxon>
        <taxon>Kitasatosporales</taxon>
        <taxon>Streptomycetaceae</taxon>
        <taxon>Streptomyces</taxon>
    </lineage>
</organism>
<dbReference type="Proteomes" id="UP001500994">
    <property type="component" value="Unassembled WGS sequence"/>
</dbReference>
<proteinExistence type="predicted"/>
<name>A0ABN3T8J0_9ACTN</name>
<evidence type="ECO:0000256" key="1">
    <source>
        <dbReference type="SAM" id="MobiDB-lite"/>
    </source>
</evidence>
<dbReference type="RefSeq" id="WP_344585060.1">
    <property type="nucleotide sequence ID" value="NZ_BAAARK010000071.1"/>
</dbReference>
<keyword evidence="3" id="KW-1185">Reference proteome</keyword>
<comment type="caution">
    <text evidence="2">The sequence shown here is derived from an EMBL/GenBank/DDBJ whole genome shotgun (WGS) entry which is preliminary data.</text>
</comment>
<evidence type="ECO:0000313" key="3">
    <source>
        <dbReference type="Proteomes" id="UP001500994"/>
    </source>
</evidence>